<gene>
    <name evidence="2" type="ORF">FDG2_4434</name>
</gene>
<sequence>MYDVIVVGARCAGSSLALLLARRGHRVLVVDRSTFPSDTVSTHYIHQTGLARLRDWGLLDRLVASGVPAIKNLIMSYTGIHIEGFADPIEGITEVYSPRRIVLDGILVDAARAAGAEVLEGFTVQDVIFEDGRAVGIRGQVGDEPEKEFRGSFVVGADGRNSTVADKVGADFYRVVPASCFVYYSYFSGLDWGFQHRTGFNEQQIGTWPTNDGLNLLSLLRRREHFGKFRTDVENNFHAVYDEVVPELGEELRAKGKREENFRVMRYPDNYYRRSNGPGWALVGDAGYHKDPFTGWGITDALVYAELLANHLHEGLAGERPIDDAVAEYAKIRDERSKSTFEFTCMISELLPLPPFFDSVLRAASQSPEYTKKFYGMIGGGIHSEEFFAPENLEKLYEEVGTPQDKRLLKAA</sequence>
<keyword evidence="2" id="KW-0560">Oxidoreductase</keyword>
<dbReference type="InterPro" id="IPR036188">
    <property type="entry name" value="FAD/NAD-bd_sf"/>
</dbReference>
<dbReference type="Proteomes" id="UP000199013">
    <property type="component" value="Unassembled WGS sequence"/>
</dbReference>
<dbReference type="PANTHER" id="PTHR42685:SF22">
    <property type="entry name" value="CONDITIONED MEDIUM FACTOR RECEPTOR 1"/>
    <property type="match status" value="1"/>
</dbReference>
<protein>
    <submittedName>
        <fullName evidence="2">Monooxygenase FAD-binding protein</fullName>
    </submittedName>
</protein>
<dbReference type="Pfam" id="PF01494">
    <property type="entry name" value="FAD_binding_3"/>
    <property type="match status" value="1"/>
</dbReference>
<dbReference type="GO" id="GO:0004497">
    <property type="term" value="F:monooxygenase activity"/>
    <property type="evidence" value="ECO:0007669"/>
    <property type="project" value="UniProtKB-KW"/>
</dbReference>
<dbReference type="SUPFAM" id="SSF51905">
    <property type="entry name" value="FAD/NAD(P)-binding domain"/>
    <property type="match status" value="1"/>
</dbReference>
<organism evidence="2 3">
    <name type="scientific">Candidatus Protofrankia californiensis</name>
    <dbReference type="NCBI Taxonomy" id="1839754"/>
    <lineage>
        <taxon>Bacteria</taxon>
        <taxon>Bacillati</taxon>
        <taxon>Actinomycetota</taxon>
        <taxon>Actinomycetes</taxon>
        <taxon>Frankiales</taxon>
        <taxon>Frankiaceae</taxon>
        <taxon>Protofrankia</taxon>
    </lineage>
</organism>
<dbReference type="Gene3D" id="3.50.50.60">
    <property type="entry name" value="FAD/NAD(P)-binding domain"/>
    <property type="match status" value="1"/>
</dbReference>
<dbReference type="PANTHER" id="PTHR42685">
    <property type="entry name" value="GERANYLGERANYL DIPHOSPHATE REDUCTASE"/>
    <property type="match status" value="1"/>
</dbReference>
<evidence type="ECO:0000313" key="2">
    <source>
        <dbReference type="EMBL" id="SBW25141.1"/>
    </source>
</evidence>
<dbReference type="InterPro" id="IPR050407">
    <property type="entry name" value="Geranylgeranyl_reductase"/>
</dbReference>
<evidence type="ECO:0000259" key="1">
    <source>
        <dbReference type="Pfam" id="PF01494"/>
    </source>
</evidence>
<feature type="domain" description="FAD-binding" evidence="1">
    <location>
        <begin position="2"/>
        <end position="339"/>
    </location>
</feature>
<dbReference type="GO" id="GO:0071949">
    <property type="term" value="F:FAD binding"/>
    <property type="evidence" value="ECO:0007669"/>
    <property type="project" value="InterPro"/>
</dbReference>
<evidence type="ECO:0000313" key="3">
    <source>
        <dbReference type="Proteomes" id="UP000199013"/>
    </source>
</evidence>
<dbReference type="AlphaFoldDB" id="A0A1C3P5Q7"/>
<keyword evidence="2" id="KW-0503">Monooxygenase</keyword>
<dbReference type="EMBL" id="FLUV01001858">
    <property type="protein sequence ID" value="SBW25141.1"/>
    <property type="molecule type" value="Genomic_DNA"/>
</dbReference>
<keyword evidence="3" id="KW-1185">Reference proteome</keyword>
<dbReference type="InterPro" id="IPR002938">
    <property type="entry name" value="FAD-bd"/>
</dbReference>
<proteinExistence type="predicted"/>
<name>A0A1C3P5Q7_9ACTN</name>
<reference evidence="3" key="1">
    <citation type="submission" date="2016-02" db="EMBL/GenBank/DDBJ databases">
        <authorList>
            <person name="Wibberg D."/>
        </authorList>
    </citation>
    <scope>NUCLEOTIDE SEQUENCE [LARGE SCALE GENOMIC DNA]</scope>
</reference>
<accession>A0A1C3P5Q7</accession>
<dbReference type="PRINTS" id="PR00420">
    <property type="entry name" value="RNGMNOXGNASE"/>
</dbReference>